<evidence type="ECO:0000313" key="3">
    <source>
        <dbReference type="EMBL" id="TGZ81275.1"/>
    </source>
</evidence>
<keyword evidence="4" id="KW-1185">Reference proteome</keyword>
<evidence type="ECO:0000256" key="2">
    <source>
        <dbReference type="SAM" id="Phobius"/>
    </source>
</evidence>
<dbReference type="InParanoid" id="A0A4V3SIT5"/>
<name>A0A4V3SIT5_9PEZI</name>
<dbReference type="EMBL" id="ML220120">
    <property type="protein sequence ID" value="TGZ81275.1"/>
    <property type="molecule type" value="Genomic_DNA"/>
</dbReference>
<proteinExistence type="predicted"/>
<keyword evidence="2" id="KW-0812">Transmembrane</keyword>
<dbReference type="AlphaFoldDB" id="A0A4V3SIT5"/>
<reference evidence="3 4" key="1">
    <citation type="submission" date="2019-04" db="EMBL/GenBank/DDBJ databases">
        <title>Comparative genomics and transcriptomics to analyze fruiting body development in filamentous ascomycetes.</title>
        <authorList>
            <consortium name="DOE Joint Genome Institute"/>
            <person name="Lutkenhaus R."/>
            <person name="Traeger S."/>
            <person name="Breuer J."/>
            <person name="Kuo A."/>
            <person name="Lipzen A."/>
            <person name="Pangilinan J."/>
            <person name="Dilworth D."/>
            <person name="Sandor L."/>
            <person name="Poggeler S."/>
            <person name="Barry K."/>
            <person name="Grigoriev I.V."/>
            <person name="Nowrousian M."/>
        </authorList>
    </citation>
    <scope>NUCLEOTIDE SEQUENCE [LARGE SCALE GENOMIC DNA]</scope>
    <source>
        <strain evidence="3 4">CBS 389.68</strain>
    </source>
</reference>
<feature type="transmembrane region" description="Helical" evidence="2">
    <location>
        <begin position="38"/>
        <end position="71"/>
    </location>
</feature>
<evidence type="ECO:0000313" key="4">
    <source>
        <dbReference type="Proteomes" id="UP000298138"/>
    </source>
</evidence>
<feature type="region of interest" description="Disordered" evidence="1">
    <location>
        <begin position="1"/>
        <end position="22"/>
    </location>
</feature>
<gene>
    <name evidence="3" type="ORF">EX30DRAFT_348817</name>
</gene>
<dbReference type="Proteomes" id="UP000298138">
    <property type="component" value="Unassembled WGS sequence"/>
</dbReference>
<evidence type="ECO:0000256" key="1">
    <source>
        <dbReference type="SAM" id="MobiDB-lite"/>
    </source>
</evidence>
<accession>A0A4V3SIT5</accession>
<organism evidence="3 4">
    <name type="scientific">Ascodesmis nigricans</name>
    <dbReference type="NCBI Taxonomy" id="341454"/>
    <lineage>
        <taxon>Eukaryota</taxon>
        <taxon>Fungi</taxon>
        <taxon>Dikarya</taxon>
        <taxon>Ascomycota</taxon>
        <taxon>Pezizomycotina</taxon>
        <taxon>Pezizomycetes</taxon>
        <taxon>Pezizales</taxon>
        <taxon>Ascodesmidaceae</taxon>
        <taxon>Ascodesmis</taxon>
    </lineage>
</organism>
<keyword evidence="2" id="KW-1133">Transmembrane helix</keyword>
<keyword evidence="2" id="KW-0472">Membrane</keyword>
<sequence>MRASTAKPSPSSFSLSSPSSSRPPHCSSSSFLFPPPAISIVVFTLAAILVVVVVVVVAVLVLVVVVVMVVVAQKSFQPQLGSSQCGSINLGFRAQGITTTTHHHAGVGIAFPVAAVLNEMRQDGVTCLCPVFHASDEGNRDVGEGREREGGR</sequence>
<protein>
    <submittedName>
        <fullName evidence="3">Uncharacterized protein</fullName>
    </submittedName>
</protein>